<feature type="region of interest" description="Disordered" evidence="2">
    <location>
        <begin position="32"/>
        <end position="60"/>
    </location>
</feature>
<dbReference type="RefSeq" id="WP_042210271.1">
    <property type="nucleotide sequence ID" value="NZ_CP009285.1"/>
</dbReference>
<dbReference type="OrthoDB" id="9787283at2"/>
<evidence type="ECO:0000256" key="2">
    <source>
        <dbReference type="SAM" id="MobiDB-lite"/>
    </source>
</evidence>
<dbReference type="Proteomes" id="UP000029518">
    <property type="component" value="Chromosome"/>
</dbReference>
<keyword evidence="3" id="KW-0732">Signal</keyword>
<dbReference type="EMBL" id="CP009285">
    <property type="protein sequence ID" value="AIQ55961.1"/>
    <property type="molecule type" value="Genomic_DNA"/>
</dbReference>
<protein>
    <recommendedName>
        <fullName evidence="6">ABC transporter substrate-binding protein</fullName>
    </recommendedName>
</protein>
<dbReference type="PANTHER" id="PTHR43649:SF31">
    <property type="entry name" value="SN-GLYCEROL-3-PHOSPHATE-BINDING PERIPLASMIC PROTEIN UGPB"/>
    <property type="match status" value="1"/>
</dbReference>
<feature type="signal peptide" evidence="3">
    <location>
        <begin position="1"/>
        <end position="25"/>
    </location>
</feature>
<dbReference type="HOGENOM" id="CLU_021021_3_0_9"/>
<evidence type="ECO:0000313" key="5">
    <source>
        <dbReference type="Proteomes" id="UP000029518"/>
    </source>
</evidence>
<feature type="chain" id="PRO_5039376691" description="ABC transporter substrate-binding protein" evidence="3">
    <location>
        <begin position="26"/>
        <end position="556"/>
    </location>
</feature>
<organism evidence="4 5">
    <name type="scientific">Paenibacillus borealis</name>
    <dbReference type="NCBI Taxonomy" id="160799"/>
    <lineage>
        <taxon>Bacteria</taxon>
        <taxon>Bacillati</taxon>
        <taxon>Bacillota</taxon>
        <taxon>Bacilli</taxon>
        <taxon>Bacillales</taxon>
        <taxon>Paenibacillaceae</taxon>
        <taxon>Paenibacillus</taxon>
    </lineage>
</organism>
<sequence>MMKQRKLAALCLGAVLVLSACSNNAGNSGNAGNAGNSGTGANAGGKSSAAPATGKQDPYAPMTDQVTITIGKEAAVDPKLPGGSTVEDNELTRYFSEKLNVKYVNAWQATSSGDAYRQKVSLSLTGGELPDVMVVDKQQLVQLVNADMLEDLTAVYDNYVSPSLKGAYDSTNGYSLNSATFDGKLMAFPNVSPGADAENLLWVRQDWLDELNLPAPKTLDDIIAVTKAFQEKKGASGILGTQQIVNIGNSQYGFDTIFSSFDAYPELWIKDDQGKVVYGSIQPQMKEALAKLQEMVKDGLIDREFAVKKPEQATELIVSGKAGIFFGPWWLPYSPLNDAVSQDSKAEWAAYLAPEGKDGKLNTHLAAASGSYLVVRKGYEHPEAVLKTLNLQFDVDQLQGEGIVQQDPYQWMNMPFSLLLSNYDDKEKKALAVQAVIDGTASADTLQGEAKQVYESYLKDKETPKKDMAAWSQRHAFLTGALVLAGDGVTQKQGVFYDQTDTMRTKWANLQKLEDEAMLKIIMGSESVDYFDSFVDKWKSQGGDQITKEIQAATDK</sequence>
<dbReference type="Gene3D" id="3.40.190.10">
    <property type="entry name" value="Periplasmic binding protein-like II"/>
    <property type="match status" value="2"/>
</dbReference>
<accession>A0A089L3D3</accession>
<dbReference type="InterPro" id="IPR050490">
    <property type="entry name" value="Bact_solute-bd_prot1"/>
</dbReference>
<evidence type="ECO:0000313" key="4">
    <source>
        <dbReference type="EMBL" id="AIQ55961.1"/>
    </source>
</evidence>
<dbReference type="PROSITE" id="PS51257">
    <property type="entry name" value="PROKAR_LIPOPROTEIN"/>
    <property type="match status" value="1"/>
</dbReference>
<gene>
    <name evidence="4" type="ORF">PBOR_02485</name>
</gene>
<dbReference type="KEGG" id="pbd:PBOR_02485"/>
<dbReference type="CDD" id="cd13580">
    <property type="entry name" value="PBP2_AlgQ_like_1"/>
    <property type="match status" value="1"/>
</dbReference>
<dbReference type="PANTHER" id="PTHR43649">
    <property type="entry name" value="ARABINOSE-BINDING PROTEIN-RELATED"/>
    <property type="match status" value="1"/>
</dbReference>
<comment type="similarity">
    <text evidence="1">Belongs to the bacterial solute-binding protein 1 family.</text>
</comment>
<evidence type="ECO:0000256" key="1">
    <source>
        <dbReference type="ARBA" id="ARBA00008520"/>
    </source>
</evidence>
<keyword evidence="5" id="KW-1185">Reference proteome</keyword>
<dbReference type="AlphaFoldDB" id="A0A089L3D3"/>
<reference evidence="4" key="1">
    <citation type="submission" date="2014-08" db="EMBL/GenBank/DDBJ databases">
        <title>Comparative genomics of the Paenibacillus odorifer group.</title>
        <authorList>
            <person name="den Bakker H.C."/>
            <person name="Tsai Y.-C.Y.-C."/>
            <person name="Martin N."/>
            <person name="Korlach J."/>
            <person name="Wiedmann M."/>
        </authorList>
    </citation>
    <scope>NUCLEOTIDE SEQUENCE [LARGE SCALE GENOMIC DNA]</scope>
    <source>
        <strain evidence="4">DSM 13188</strain>
    </source>
</reference>
<dbReference type="SUPFAM" id="SSF53850">
    <property type="entry name" value="Periplasmic binding protein-like II"/>
    <property type="match status" value="1"/>
</dbReference>
<evidence type="ECO:0008006" key="6">
    <source>
        <dbReference type="Google" id="ProtNLM"/>
    </source>
</evidence>
<name>A0A089L3D3_PAEBO</name>
<evidence type="ECO:0000256" key="3">
    <source>
        <dbReference type="SAM" id="SignalP"/>
    </source>
</evidence>
<proteinExistence type="inferred from homology"/>